<evidence type="ECO:0000313" key="8">
    <source>
        <dbReference type="Proteomes" id="UP000324585"/>
    </source>
</evidence>
<gene>
    <name evidence="7" type="ORF">FVE85_7242</name>
</gene>
<proteinExistence type="predicted"/>
<evidence type="ECO:0000256" key="3">
    <source>
        <dbReference type="ARBA" id="ARBA00022989"/>
    </source>
</evidence>
<dbReference type="InterPro" id="IPR006634">
    <property type="entry name" value="TLC-dom"/>
</dbReference>
<feature type="transmembrane region" description="Helical" evidence="5">
    <location>
        <begin position="158"/>
        <end position="187"/>
    </location>
</feature>
<keyword evidence="8" id="KW-1185">Reference proteome</keyword>
<feature type="transmembrane region" description="Helical" evidence="5">
    <location>
        <begin position="202"/>
        <end position="223"/>
    </location>
</feature>
<sequence length="232" mass="26693">MQEDAHAAMNGGVAMGTIVEKHAVESERTAASGTEAAYREQVERLRAFHDYANLVLLPPLVIMDYAYILTQWEPLLFPFFYYTMSYLILDTIFLMVYGYAHRSPRVVILHHLLICLFSPLPYTMPNLRYACMVCFSAELNTFALIARRRAPPNSIWQSIASIVFVVSWFGIRCIVFPIMVYVFWVLWQNEQAASGNFWHPSLLAVVIMVALVVMQYMWTVGLVKKLTSKKYD</sequence>
<evidence type="ECO:0000256" key="5">
    <source>
        <dbReference type="SAM" id="Phobius"/>
    </source>
</evidence>
<comment type="subcellular location">
    <subcellularLocation>
        <location evidence="1">Membrane</location>
        <topology evidence="1">Multi-pass membrane protein</topology>
    </subcellularLocation>
</comment>
<evidence type="ECO:0000256" key="1">
    <source>
        <dbReference type="ARBA" id="ARBA00004141"/>
    </source>
</evidence>
<organism evidence="7 8">
    <name type="scientific">Porphyridium purpureum</name>
    <name type="common">Red alga</name>
    <name type="synonym">Porphyridium cruentum</name>
    <dbReference type="NCBI Taxonomy" id="35688"/>
    <lineage>
        <taxon>Eukaryota</taxon>
        <taxon>Rhodophyta</taxon>
        <taxon>Bangiophyceae</taxon>
        <taxon>Porphyridiales</taxon>
        <taxon>Porphyridiaceae</taxon>
        <taxon>Porphyridium</taxon>
    </lineage>
</organism>
<keyword evidence="3 5" id="KW-1133">Transmembrane helix</keyword>
<dbReference type="Proteomes" id="UP000324585">
    <property type="component" value="Unassembled WGS sequence"/>
</dbReference>
<feature type="domain" description="TLC" evidence="6">
    <location>
        <begin position="75"/>
        <end position="223"/>
    </location>
</feature>
<evidence type="ECO:0000259" key="6">
    <source>
        <dbReference type="Pfam" id="PF03798"/>
    </source>
</evidence>
<dbReference type="GO" id="GO:0016020">
    <property type="term" value="C:membrane"/>
    <property type="evidence" value="ECO:0007669"/>
    <property type="project" value="UniProtKB-SubCell"/>
</dbReference>
<feature type="transmembrane region" description="Helical" evidence="5">
    <location>
        <begin position="80"/>
        <end position="99"/>
    </location>
</feature>
<evidence type="ECO:0000256" key="4">
    <source>
        <dbReference type="ARBA" id="ARBA00023136"/>
    </source>
</evidence>
<protein>
    <recommendedName>
        <fullName evidence="6">TLC domain-containing protein</fullName>
    </recommendedName>
</protein>
<keyword evidence="4 5" id="KW-0472">Membrane</keyword>
<evidence type="ECO:0000313" key="7">
    <source>
        <dbReference type="EMBL" id="KAA8499657.1"/>
    </source>
</evidence>
<name>A0A5J4ZAJ0_PORPP</name>
<dbReference type="EMBL" id="VRMN01000001">
    <property type="protein sequence ID" value="KAA8499657.1"/>
    <property type="molecule type" value="Genomic_DNA"/>
</dbReference>
<dbReference type="OrthoDB" id="40784at2759"/>
<comment type="caution">
    <text evidence="7">The sequence shown here is derived from an EMBL/GenBank/DDBJ whole genome shotgun (WGS) entry which is preliminary data.</text>
</comment>
<accession>A0A5J4ZAJ0</accession>
<dbReference type="AlphaFoldDB" id="A0A5J4ZAJ0"/>
<feature type="transmembrane region" description="Helical" evidence="5">
    <location>
        <begin position="51"/>
        <end position="68"/>
    </location>
</feature>
<keyword evidence="2 5" id="KW-0812">Transmembrane</keyword>
<dbReference type="OMA" id="WITIRLI"/>
<dbReference type="Pfam" id="PF03798">
    <property type="entry name" value="TRAM_LAG1_CLN8"/>
    <property type="match status" value="1"/>
</dbReference>
<evidence type="ECO:0000256" key="2">
    <source>
        <dbReference type="ARBA" id="ARBA00022692"/>
    </source>
</evidence>
<reference evidence="8" key="1">
    <citation type="journal article" date="2019" name="Nat. Commun.">
        <title>Expansion of phycobilisome linker gene families in mesophilic red algae.</title>
        <authorList>
            <person name="Lee J."/>
            <person name="Kim D."/>
            <person name="Bhattacharya D."/>
            <person name="Yoon H.S."/>
        </authorList>
    </citation>
    <scope>NUCLEOTIDE SEQUENCE [LARGE SCALE GENOMIC DNA]</scope>
    <source>
        <strain evidence="8">CCMP 1328</strain>
    </source>
</reference>